<organism evidence="7 8">
    <name type="scientific">Coniosporium apollinis</name>
    <dbReference type="NCBI Taxonomy" id="61459"/>
    <lineage>
        <taxon>Eukaryota</taxon>
        <taxon>Fungi</taxon>
        <taxon>Dikarya</taxon>
        <taxon>Ascomycota</taxon>
        <taxon>Pezizomycotina</taxon>
        <taxon>Dothideomycetes</taxon>
        <taxon>Dothideomycetes incertae sedis</taxon>
        <taxon>Coniosporium</taxon>
    </lineage>
</organism>
<dbReference type="EMBL" id="JAPDRL010000035">
    <property type="protein sequence ID" value="KAJ9664866.1"/>
    <property type="molecule type" value="Genomic_DNA"/>
</dbReference>
<keyword evidence="4 6" id="KW-0472">Membrane</keyword>
<evidence type="ECO:0000256" key="6">
    <source>
        <dbReference type="SAM" id="Phobius"/>
    </source>
</evidence>
<feature type="transmembrane region" description="Helical" evidence="6">
    <location>
        <begin position="94"/>
        <end position="120"/>
    </location>
</feature>
<feature type="compositionally biased region" description="Polar residues" evidence="5">
    <location>
        <begin position="642"/>
        <end position="654"/>
    </location>
</feature>
<feature type="compositionally biased region" description="Basic and acidic residues" evidence="5">
    <location>
        <begin position="657"/>
        <end position="673"/>
    </location>
</feature>
<sequence length="673" mass="73734">MDVPIAANVLGTTGAICWSVQLIPQIVINYRRHNTIGLQPSMMMLWAWAGVPLGVYNIVEDFNIALRIQPQILTLLSLITWIQCFYYEKHWSVLHALAVVVPVALVMGGIQAAVIIGLRIAKSRHVQWPITLMAVLAAALLAAGVLRHYWDIYVHRTVRGISFIFVAIDAAGDLFSLISVFFQPKLDILGMFIYGTELILWIGVFACGGYYNLLPWIRRRLGKSESRQSSEEDERQNNPARDTPGTARDINGIALHDMPSSTSVFRTPSGEIAFIRARTSDSRRAVDHTKHLQTLVIYNHATNVIKTRIERNSPTAHNMNAQANIQDRTLMADYHAPPSFSSSSPTSPSSLRRVSMPRPRAESSASTRQPGPPMNTPDALSLAGDTRSLNLDAVNADLTEEPDIAYGDPTLVPENTPASNTPASHFRFSMLNLPSIDEALELLPPPVFLSSAYLDAGSSSVTSPRAARKHREDFLRPRSSCTEPIDEGEQGVISVAIGSPRFVSASTDESAGSHETVHPGRVQPPVAPIPVDGGVPEHNDWQEDIEQDVDRDLARLANLAEDDHHRDPSQDPEQHYHRRLTALLNGPSRKYVFGDLGPVSVAGEGSAIPIPSDTVPATEFERLQRRVDALTNLVIQMAQTQMGGAADSITTTNGVAEESRTEHKSVDGTRDSA</sequence>
<keyword evidence="8" id="KW-1185">Reference proteome</keyword>
<evidence type="ECO:0000256" key="3">
    <source>
        <dbReference type="ARBA" id="ARBA00022989"/>
    </source>
</evidence>
<feature type="transmembrane region" description="Helical" evidence="6">
    <location>
        <begin position="158"/>
        <end position="182"/>
    </location>
</feature>
<evidence type="ECO:0000313" key="7">
    <source>
        <dbReference type="EMBL" id="KAJ9664866.1"/>
    </source>
</evidence>
<evidence type="ECO:0000256" key="4">
    <source>
        <dbReference type="ARBA" id="ARBA00023136"/>
    </source>
</evidence>
<evidence type="ECO:0008006" key="9">
    <source>
        <dbReference type="Google" id="ProtNLM"/>
    </source>
</evidence>
<feature type="transmembrane region" description="Helical" evidence="6">
    <location>
        <begin position="126"/>
        <end position="146"/>
    </location>
</feature>
<accession>A0ABQ9NV04</accession>
<feature type="region of interest" description="Disordered" evidence="5">
    <location>
        <begin position="505"/>
        <end position="525"/>
    </location>
</feature>
<feature type="region of interest" description="Disordered" evidence="5">
    <location>
        <begin position="225"/>
        <end position="251"/>
    </location>
</feature>
<evidence type="ECO:0000256" key="2">
    <source>
        <dbReference type="ARBA" id="ARBA00022692"/>
    </source>
</evidence>
<evidence type="ECO:0000256" key="5">
    <source>
        <dbReference type="SAM" id="MobiDB-lite"/>
    </source>
</evidence>
<feature type="transmembrane region" description="Helical" evidence="6">
    <location>
        <begin position="6"/>
        <end position="30"/>
    </location>
</feature>
<feature type="transmembrane region" description="Helical" evidence="6">
    <location>
        <begin position="188"/>
        <end position="213"/>
    </location>
</feature>
<evidence type="ECO:0000313" key="8">
    <source>
        <dbReference type="Proteomes" id="UP001172684"/>
    </source>
</evidence>
<dbReference type="InterPro" id="IPR051415">
    <property type="entry name" value="LAAT-1"/>
</dbReference>
<dbReference type="PANTHER" id="PTHR16201:SF37">
    <property type="entry name" value="PQ-LOOP REPEAT-CONTAINING PROTEIN"/>
    <property type="match status" value="1"/>
</dbReference>
<keyword evidence="2 6" id="KW-0812">Transmembrane</keyword>
<dbReference type="Pfam" id="PF04193">
    <property type="entry name" value="PQ-loop"/>
    <property type="match status" value="1"/>
</dbReference>
<dbReference type="SMART" id="SM00679">
    <property type="entry name" value="CTNS"/>
    <property type="match status" value="2"/>
</dbReference>
<feature type="transmembrane region" description="Helical" evidence="6">
    <location>
        <begin position="42"/>
        <end position="59"/>
    </location>
</feature>
<comment type="caution">
    <text evidence="7">The sequence shown here is derived from an EMBL/GenBank/DDBJ whole genome shotgun (WGS) entry which is preliminary data.</text>
</comment>
<feature type="region of interest" description="Disordered" evidence="5">
    <location>
        <begin position="334"/>
        <end position="382"/>
    </location>
</feature>
<keyword evidence="3 6" id="KW-1133">Transmembrane helix</keyword>
<gene>
    <name evidence="7" type="ORF">H2201_005087</name>
</gene>
<evidence type="ECO:0000256" key="1">
    <source>
        <dbReference type="ARBA" id="ARBA00004141"/>
    </source>
</evidence>
<feature type="region of interest" description="Disordered" evidence="5">
    <location>
        <begin position="464"/>
        <end position="485"/>
    </location>
</feature>
<dbReference type="Proteomes" id="UP001172684">
    <property type="component" value="Unassembled WGS sequence"/>
</dbReference>
<protein>
    <recommendedName>
        <fullName evidence="9">PQ loop repeat protein</fullName>
    </recommendedName>
</protein>
<proteinExistence type="predicted"/>
<comment type="subcellular location">
    <subcellularLocation>
        <location evidence="1">Membrane</location>
        <topology evidence="1">Multi-pass membrane protein</topology>
    </subcellularLocation>
</comment>
<dbReference type="InterPro" id="IPR006603">
    <property type="entry name" value="PQ-loop_rpt"/>
</dbReference>
<reference evidence="7" key="1">
    <citation type="submission" date="2022-10" db="EMBL/GenBank/DDBJ databases">
        <title>Culturing micro-colonial fungi from biological soil crusts in the Mojave desert and describing Neophaeococcomyces mojavensis, and introducing the new genera and species Taxawa tesnikishii.</title>
        <authorList>
            <person name="Kurbessoian T."/>
            <person name="Stajich J.E."/>
        </authorList>
    </citation>
    <scope>NUCLEOTIDE SEQUENCE</scope>
    <source>
        <strain evidence="7">TK_1</strain>
    </source>
</reference>
<dbReference type="PANTHER" id="PTHR16201">
    <property type="entry name" value="SEVEN TRANSMEMBRANE PROTEIN 1-RELATED"/>
    <property type="match status" value="1"/>
</dbReference>
<dbReference type="Gene3D" id="1.20.1280.290">
    <property type="match status" value="1"/>
</dbReference>
<feature type="compositionally biased region" description="Low complexity" evidence="5">
    <location>
        <begin position="337"/>
        <end position="350"/>
    </location>
</feature>
<name>A0ABQ9NV04_9PEZI</name>
<feature type="region of interest" description="Disordered" evidence="5">
    <location>
        <begin position="642"/>
        <end position="673"/>
    </location>
</feature>